<dbReference type="NCBIfam" id="NF042915">
    <property type="entry name" value="MAB_1171c_fam"/>
    <property type="match status" value="1"/>
</dbReference>
<feature type="transmembrane region" description="Helical" evidence="1">
    <location>
        <begin position="176"/>
        <end position="194"/>
    </location>
</feature>
<feature type="domain" description="DUF6545" evidence="2">
    <location>
        <begin position="245"/>
        <end position="381"/>
    </location>
</feature>
<evidence type="ECO:0000256" key="1">
    <source>
        <dbReference type="SAM" id="Phobius"/>
    </source>
</evidence>
<feature type="transmembrane region" description="Helical" evidence="1">
    <location>
        <begin position="67"/>
        <end position="90"/>
    </location>
</feature>
<name>A0ABP5H0E9_9ACTN</name>
<evidence type="ECO:0000259" key="2">
    <source>
        <dbReference type="Pfam" id="PF20182"/>
    </source>
</evidence>
<feature type="transmembrane region" description="Helical" evidence="1">
    <location>
        <begin position="140"/>
        <end position="164"/>
    </location>
</feature>
<dbReference type="RefSeq" id="WP_344671549.1">
    <property type="nucleotide sequence ID" value="NZ_BAAAQN010000084.1"/>
</dbReference>
<dbReference type="EMBL" id="BAAAQN010000084">
    <property type="protein sequence ID" value="GAA2061928.1"/>
    <property type="molecule type" value="Genomic_DNA"/>
</dbReference>
<organism evidence="3 4">
    <name type="scientific">Catenulispora yoronensis</name>
    <dbReference type="NCBI Taxonomy" id="450799"/>
    <lineage>
        <taxon>Bacteria</taxon>
        <taxon>Bacillati</taxon>
        <taxon>Actinomycetota</taxon>
        <taxon>Actinomycetes</taxon>
        <taxon>Catenulisporales</taxon>
        <taxon>Catenulisporaceae</taxon>
        <taxon>Catenulispora</taxon>
    </lineage>
</organism>
<sequence length="397" mass="42778">MSDLAAYLGAAILVAWAASMSVLERHGARRPIRRAGLVFALCEGCSLALLAPRTVSALTDAGLPGPAVVAAGDAVRALAISFLMMLACALNPRGCGRRPGCQLAMAVLVQAAMLALFVIARPRLDAEGELMADPPGRWPLALRVAVFAGYAIWALTELFLALLPQARLAGTRALRWGVRLFLVAIVFGMLWSLWSYDDILDVLRHGELNGSEDVLSNVLGAVCASLVVTGALLGRSGATLSATARWLRLYRCYRLLGPLWTALRAAMPYIAFPQASRPRMAGRLRLEFALYRRVIEIHDGRLVLRPYHHPAVASWVAAASDSGPSDALVEAATIAAALENMRRQRRFTDSSEAPAGDPGLVLTDLDSEVLWLSRVAWAFSRSPVIPAVLERLRAEEG</sequence>
<dbReference type="InterPro" id="IPR046675">
    <property type="entry name" value="DUF6545"/>
</dbReference>
<reference evidence="4" key="1">
    <citation type="journal article" date="2019" name="Int. J. Syst. Evol. Microbiol.">
        <title>The Global Catalogue of Microorganisms (GCM) 10K type strain sequencing project: providing services to taxonomists for standard genome sequencing and annotation.</title>
        <authorList>
            <consortium name="The Broad Institute Genomics Platform"/>
            <consortium name="The Broad Institute Genome Sequencing Center for Infectious Disease"/>
            <person name="Wu L."/>
            <person name="Ma J."/>
        </authorList>
    </citation>
    <scope>NUCLEOTIDE SEQUENCE [LARGE SCALE GENOMIC DNA]</scope>
    <source>
        <strain evidence="4">JCM 16014</strain>
    </source>
</reference>
<accession>A0ABP5H0E9</accession>
<feature type="transmembrane region" description="Helical" evidence="1">
    <location>
        <begin position="6"/>
        <end position="23"/>
    </location>
</feature>
<keyword evidence="4" id="KW-1185">Reference proteome</keyword>
<feature type="transmembrane region" description="Helical" evidence="1">
    <location>
        <begin position="102"/>
        <end position="120"/>
    </location>
</feature>
<dbReference type="Proteomes" id="UP001500751">
    <property type="component" value="Unassembled WGS sequence"/>
</dbReference>
<evidence type="ECO:0000313" key="3">
    <source>
        <dbReference type="EMBL" id="GAA2061928.1"/>
    </source>
</evidence>
<evidence type="ECO:0000313" key="4">
    <source>
        <dbReference type="Proteomes" id="UP001500751"/>
    </source>
</evidence>
<dbReference type="Pfam" id="PF20182">
    <property type="entry name" value="DUF6545"/>
    <property type="match status" value="1"/>
</dbReference>
<protein>
    <recommendedName>
        <fullName evidence="2">DUF6545 domain-containing protein</fullName>
    </recommendedName>
</protein>
<comment type="caution">
    <text evidence="3">The sequence shown here is derived from an EMBL/GenBank/DDBJ whole genome shotgun (WGS) entry which is preliminary data.</text>
</comment>
<dbReference type="InterPro" id="IPR050039">
    <property type="entry name" value="MAB_1171c-like"/>
</dbReference>
<gene>
    <name evidence="3" type="ORF">GCM10009839_86310</name>
</gene>
<keyword evidence="1" id="KW-0472">Membrane</keyword>
<feature type="transmembrane region" description="Helical" evidence="1">
    <location>
        <begin position="255"/>
        <end position="272"/>
    </location>
</feature>
<keyword evidence="1" id="KW-0812">Transmembrane</keyword>
<feature type="transmembrane region" description="Helical" evidence="1">
    <location>
        <begin position="214"/>
        <end position="234"/>
    </location>
</feature>
<proteinExistence type="predicted"/>
<keyword evidence="1" id="KW-1133">Transmembrane helix</keyword>
<feature type="transmembrane region" description="Helical" evidence="1">
    <location>
        <begin position="35"/>
        <end position="55"/>
    </location>
</feature>